<dbReference type="OrthoDB" id="9766750at2"/>
<sequence>MKKLIIFIFLFCISLHIDAEQTHEWEQFLYQLSELEDIESSSWESSFELLCDLEENPININTASREDLEQFPFLTAKDVENISEYIYRYGPMKSLGELVMIKDLSYYKRRLLFYFTYAGDTHKKGFPSFKNIVKYGKHEVVGTIKIPFYDRKGDINGYQGYKYKHSVRYDFDYGDYLRLGFLGSQDAGEPFFAGRNSMGYDFYSFYLVLKKMGRIKTLALGRYRLRFGMGLVMNNNFSFGKLSTLSSMGRGGSNIRAHSSTSDGNYLQGAAGTFTLAKGLDLSLFVSYRKFDATLNKGDGTISTILNSGYHRTKTELDKKNNSSHLLLGGNVDYRFGGFYVGATAAYTSLDKELVPKTTSVYRRYYAHGKEFYNVGVNYGYTGSRLSFSGETATGGCKAVATINSLSYSITDRLTMLALQRFYSYKYYSLFAESFNEGGAVQNESGIYLGMTWRPSQALNIIAYIDYAYFAWPKYQASKSSCSLDNTLQLTYVMPRWIFSARYRLKIREKDNKDKTDLINKIDHRARFSAAYSFGAWKAKTQADLAFSSYKENSFGWMITQNANYILKKRLNINVSFSYFNTDSYDSRVYSYEKGMLYSYYFPSFYGHGIRGSFFASYDILKQVTLFAKVGATKYFDREIIGSSYQQINRSSATDLELQLRIKL</sequence>
<evidence type="ECO:0000256" key="1">
    <source>
        <dbReference type="SAM" id="SignalP"/>
    </source>
</evidence>
<keyword evidence="1" id="KW-0732">Signal</keyword>
<dbReference type="RefSeq" id="WP_053398039.1">
    <property type="nucleotide sequence ID" value="NZ_LFQU01000007.1"/>
</dbReference>
<accession>A0A8E1UQG8</accession>
<keyword evidence="3" id="KW-1185">Reference proteome</keyword>
<feature type="signal peptide" evidence="1">
    <location>
        <begin position="1"/>
        <end position="19"/>
    </location>
</feature>
<dbReference type="Proteomes" id="UP000036951">
    <property type="component" value="Unassembled WGS sequence"/>
</dbReference>
<comment type="caution">
    <text evidence="2">The sequence shown here is derived from an EMBL/GenBank/DDBJ whole genome shotgun (WGS) entry which is preliminary data.</text>
</comment>
<proteinExistence type="predicted"/>
<name>A0A8E1UQG8_9BACT</name>
<dbReference type="InterPro" id="IPR010994">
    <property type="entry name" value="RuvA_2-like"/>
</dbReference>
<dbReference type="SUPFAM" id="SSF47781">
    <property type="entry name" value="RuvA domain 2-like"/>
    <property type="match status" value="1"/>
</dbReference>
<protein>
    <submittedName>
        <fullName evidence="2">DNA-binding protein</fullName>
    </submittedName>
</protein>
<gene>
    <name evidence="2" type="ORF">ACU52_05410</name>
</gene>
<dbReference type="EMBL" id="LFQU01000007">
    <property type="protein sequence ID" value="KOO68930.1"/>
    <property type="molecule type" value="Genomic_DNA"/>
</dbReference>
<evidence type="ECO:0000313" key="2">
    <source>
        <dbReference type="EMBL" id="KOO68930.1"/>
    </source>
</evidence>
<feature type="chain" id="PRO_5034564456" evidence="1">
    <location>
        <begin position="20"/>
        <end position="664"/>
    </location>
</feature>
<evidence type="ECO:0000313" key="3">
    <source>
        <dbReference type="Proteomes" id="UP000036951"/>
    </source>
</evidence>
<keyword evidence="2" id="KW-0238">DNA-binding</keyword>
<dbReference type="AlphaFoldDB" id="A0A8E1UQG8"/>
<organism evidence="2 3">
    <name type="scientific">Xylanibacter rarus</name>
    <dbReference type="NCBI Taxonomy" id="1676614"/>
    <lineage>
        <taxon>Bacteria</taxon>
        <taxon>Pseudomonadati</taxon>
        <taxon>Bacteroidota</taxon>
        <taxon>Bacteroidia</taxon>
        <taxon>Bacteroidales</taxon>
        <taxon>Prevotellaceae</taxon>
        <taxon>Xylanibacter</taxon>
    </lineage>
</organism>
<reference evidence="2 3" key="1">
    <citation type="submission" date="2015-06" db="EMBL/GenBank/DDBJ databases">
        <title>Prevotella sp. 109, sp. nov., a novel member of the family Prevotellaceae isolated from human faeces.</title>
        <authorList>
            <person name="Shkoporov A.N."/>
            <person name="Chaplin A.V."/>
            <person name="Kafarskaia L.I."/>
            <person name="Efimov B.A."/>
        </authorList>
    </citation>
    <scope>NUCLEOTIDE SEQUENCE [LARGE SCALE GENOMIC DNA]</scope>
    <source>
        <strain evidence="2 3">109</strain>
    </source>
</reference>
<dbReference type="GO" id="GO:0003677">
    <property type="term" value="F:DNA binding"/>
    <property type="evidence" value="ECO:0007669"/>
    <property type="project" value="UniProtKB-KW"/>
</dbReference>